<dbReference type="CDD" id="cd09274">
    <property type="entry name" value="RNase_HI_RT_Ty3"/>
    <property type="match status" value="1"/>
</dbReference>
<keyword evidence="11" id="KW-1185">Reference proteome</keyword>
<dbReference type="EMBL" id="BFEA01000051">
    <property type="protein sequence ID" value="GBG64538.1"/>
    <property type="molecule type" value="Genomic_DNA"/>
</dbReference>
<protein>
    <recommendedName>
        <fullName evidence="12">Reverse transcriptase RNase H-like domain-containing protein</fullName>
    </recommendedName>
</protein>
<keyword evidence="5" id="KW-0378">Hydrolase</keyword>
<keyword evidence="6" id="KW-0695">RNA-directed DNA polymerase</keyword>
<dbReference type="Proteomes" id="UP000265515">
    <property type="component" value="Unassembled WGS sequence"/>
</dbReference>
<dbReference type="AlphaFoldDB" id="A0A388K3A5"/>
<accession>A0A388K3A5</accession>
<evidence type="ECO:0000256" key="1">
    <source>
        <dbReference type="ARBA" id="ARBA00022679"/>
    </source>
</evidence>
<dbReference type="Pfam" id="PF17917">
    <property type="entry name" value="RT_RNaseH"/>
    <property type="match status" value="1"/>
</dbReference>
<evidence type="ECO:0000256" key="6">
    <source>
        <dbReference type="ARBA" id="ARBA00022918"/>
    </source>
</evidence>
<dbReference type="GO" id="GO:0004519">
    <property type="term" value="F:endonuclease activity"/>
    <property type="evidence" value="ECO:0007669"/>
    <property type="project" value="UniProtKB-KW"/>
</dbReference>
<dbReference type="Gene3D" id="1.10.340.70">
    <property type="match status" value="1"/>
</dbReference>
<dbReference type="InterPro" id="IPR043502">
    <property type="entry name" value="DNA/RNA_pol_sf"/>
</dbReference>
<keyword evidence="4" id="KW-0255">Endonuclease</keyword>
<dbReference type="PANTHER" id="PTHR37984">
    <property type="entry name" value="PROTEIN CBG26694"/>
    <property type="match status" value="1"/>
</dbReference>
<evidence type="ECO:0000313" key="11">
    <source>
        <dbReference type="Proteomes" id="UP000265515"/>
    </source>
</evidence>
<evidence type="ECO:0008006" key="12">
    <source>
        <dbReference type="Google" id="ProtNLM"/>
    </source>
</evidence>
<dbReference type="Pfam" id="PF17921">
    <property type="entry name" value="Integrase_H2C2"/>
    <property type="match status" value="1"/>
</dbReference>
<keyword evidence="1" id="KW-0808">Transferase</keyword>
<evidence type="ECO:0000256" key="7">
    <source>
        <dbReference type="SAM" id="MobiDB-lite"/>
    </source>
</evidence>
<reference evidence="10 11" key="1">
    <citation type="journal article" date="2018" name="Cell">
        <title>The Chara Genome: Secondary Complexity and Implications for Plant Terrestrialization.</title>
        <authorList>
            <person name="Nishiyama T."/>
            <person name="Sakayama H."/>
            <person name="Vries J.D."/>
            <person name="Buschmann H."/>
            <person name="Saint-Marcoux D."/>
            <person name="Ullrich K.K."/>
            <person name="Haas F.B."/>
            <person name="Vanderstraeten L."/>
            <person name="Becker D."/>
            <person name="Lang D."/>
            <person name="Vosolsobe S."/>
            <person name="Rombauts S."/>
            <person name="Wilhelmsson P.K.I."/>
            <person name="Janitza P."/>
            <person name="Kern R."/>
            <person name="Heyl A."/>
            <person name="Rumpler F."/>
            <person name="Villalobos L.I.A.C."/>
            <person name="Clay J.M."/>
            <person name="Skokan R."/>
            <person name="Toyoda A."/>
            <person name="Suzuki Y."/>
            <person name="Kagoshima H."/>
            <person name="Schijlen E."/>
            <person name="Tajeshwar N."/>
            <person name="Catarino B."/>
            <person name="Hetherington A.J."/>
            <person name="Saltykova A."/>
            <person name="Bonnot C."/>
            <person name="Breuninger H."/>
            <person name="Symeonidi A."/>
            <person name="Radhakrishnan G.V."/>
            <person name="Van Nieuwerburgh F."/>
            <person name="Deforce D."/>
            <person name="Chang C."/>
            <person name="Karol K.G."/>
            <person name="Hedrich R."/>
            <person name="Ulvskov P."/>
            <person name="Glockner G."/>
            <person name="Delwiche C.F."/>
            <person name="Petrasek J."/>
            <person name="Van de Peer Y."/>
            <person name="Friml J."/>
            <person name="Beilby M."/>
            <person name="Dolan L."/>
            <person name="Kohara Y."/>
            <person name="Sugano S."/>
            <person name="Fujiyama A."/>
            <person name="Delaux P.-M."/>
            <person name="Quint M."/>
            <person name="TheiBen G."/>
            <person name="Hagemann M."/>
            <person name="Harholt J."/>
            <person name="Dunand C."/>
            <person name="Zachgo S."/>
            <person name="Langdale J."/>
            <person name="Maumus F."/>
            <person name="Straeten D.V.D."/>
            <person name="Gould S.B."/>
            <person name="Rensing S.A."/>
        </authorList>
    </citation>
    <scope>NUCLEOTIDE SEQUENCE [LARGE SCALE GENOMIC DNA]</scope>
    <source>
        <strain evidence="10 11">S276</strain>
    </source>
</reference>
<dbReference type="SUPFAM" id="SSF56672">
    <property type="entry name" value="DNA/RNA polymerases"/>
    <property type="match status" value="1"/>
</dbReference>
<organism evidence="10 11">
    <name type="scientific">Chara braunii</name>
    <name type="common">Braun's stonewort</name>
    <dbReference type="NCBI Taxonomy" id="69332"/>
    <lineage>
        <taxon>Eukaryota</taxon>
        <taxon>Viridiplantae</taxon>
        <taxon>Streptophyta</taxon>
        <taxon>Charophyceae</taxon>
        <taxon>Charales</taxon>
        <taxon>Characeae</taxon>
        <taxon>Chara</taxon>
    </lineage>
</organism>
<feature type="domain" description="Integrase zinc-binding" evidence="9">
    <location>
        <begin position="206"/>
        <end position="253"/>
    </location>
</feature>
<dbReference type="Gene3D" id="3.10.20.370">
    <property type="match status" value="1"/>
</dbReference>
<dbReference type="InterPro" id="IPR050951">
    <property type="entry name" value="Retrovirus_Pol_polyprotein"/>
</dbReference>
<dbReference type="OrthoDB" id="407598at2759"/>
<dbReference type="GO" id="GO:0003964">
    <property type="term" value="F:RNA-directed DNA polymerase activity"/>
    <property type="evidence" value="ECO:0007669"/>
    <property type="project" value="UniProtKB-KW"/>
</dbReference>
<evidence type="ECO:0000256" key="5">
    <source>
        <dbReference type="ARBA" id="ARBA00022801"/>
    </source>
</evidence>
<comment type="caution">
    <text evidence="10">The sequence shown here is derived from an EMBL/GenBank/DDBJ whole genome shotgun (WGS) entry which is preliminary data.</text>
</comment>
<feature type="domain" description="Reverse transcriptase RNase H-like" evidence="8">
    <location>
        <begin position="10"/>
        <end position="113"/>
    </location>
</feature>
<dbReference type="Gramene" id="GBG64538">
    <property type="protein sequence ID" value="GBG64538"/>
    <property type="gene ID" value="CBR_g45234"/>
</dbReference>
<dbReference type="InterPro" id="IPR041588">
    <property type="entry name" value="Integrase_H2C2"/>
</dbReference>
<keyword evidence="2" id="KW-0548">Nucleotidyltransferase</keyword>
<feature type="region of interest" description="Disordered" evidence="7">
    <location>
        <begin position="327"/>
        <end position="358"/>
    </location>
</feature>
<sequence length="451" mass="52647">MHYEVVKLPDPDKPFIVSTDASQYDIGAVLTQQDGPKLRPVEYMSKKMPSQNLAKSTYEKELYAVYKALTHWRHYLLGRFFILRTDHQSLRWMRTQSVLSDALKHWIEVIERYDFDPQYLKGEYNKVVDALSCRPDFSGALITEFNLTDNVTQALVEAYREDQFMSEIIRRLKAKDKKTSVEFELVNGLLFLEKAGNKRSCVPNSESLRSLFLGECHDATGNFGYKKPAANLLQRFWWPTMMRDAQLYVETCQAGHFARWCPQNPNAQQNASAIVPASAPPFTNPANNGNATTIVPYQGGGWNNTNRRLESLEDQVGKMKIRYDADKEKERKKKEGEEKKQREKEEEERRQKEKQEREAFQKELKVTMATELSAVREAWTRKQQKDKATIEKLRTEMEEIRRGMASTSTARAHAINELDFEMVEKMRQQQEEMKREQPEMHTRLLAMVTHW</sequence>
<evidence type="ECO:0000256" key="2">
    <source>
        <dbReference type="ARBA" id="ARBA00022695"/>
    </source>
</evidence>
<name>A0A388K3A5_CHABU</name>
<evidence type="ECO:0000259" key="9">
    <source>
        <dbReference type="Pfam" id="PF17921"/>
    </source>
</evidence>
<evidence type="ECO:0000256" key="3">
    <source>
        <dbReference type="ARBA" id="ARBA00022722"/>
    </source>
</evidence>
<dbReference type="GO" id="GO:0016787">
    <property type="term" value="F:hydrolase activity"/>
    <property type="evidence" value="ECO:0007669"/>
    <property type="project" value="UniProtKB-KW"/>
</dbReference>
<gene>
    <name evidence="10" type="ORF">CBR_g45234</name>
</gene>
<evidence type="ECO:0000313" key="10">
    <source>
        <dbReference type="EMBL" id="GBG64538.1"/>
    </source>
</evidence>
<keyword evidence="3" id="KW-0540">Nuclease</keyword>
<evidence type="ECO:0000256" key="4">
    <source>
        <dbReference type="ARBA" id="ARBA00022759"/>
    </source>
</evidence>
<proteinExistence type="predicted"/>
<evidence type="ECO:0000259" key="8">
    <source>
        <dbReference type="Pfam" id="PF17917"/>
    </source>
</evidence>
<dbReference type="PANTHER" id="PTHR37984:SF5">
    <property type="entry name" value="PROTEIN NYNRIN-LIKE"/>
    <property type="match status" value="1"/>
</dbReference>
<dbReference type="InterPro" id="IPR041373">
    <property type="entry name" value="RT_RNaseH"/>
</dbReference>